<comment type="caution">
    <text evidence="2">The sequence shown here is derived from an EMBL/GenBank/DDBJ whole genome shotgun (WGS) entry which is preliminary data.</text>
</comment>
<protein>
    <submittedName>
        <fullName evidence="2">Uncharacterized protein</fullName>
    </submittedName>
</protein>
<feature type="transmembrane region" description="Helical" evidence="1">
    <location>
        <begin position="12"/>
        <end position="32"/>
    </location>
</feature>
<reference evidence="2" key="1">
    <citation type="submission" date="2020-05" db="EMBL/GenBank/DDBJ databases">
        <title>Mycena genomes resolve the evolution of fungal bioluminescence.</title>
        <authorList>
            <person name="Tsai I.J."/>
        </authorList>
    </citation>
    <scope>NUCLEOTIDE SEQUENCE</scope>
    <source>
        <strain evidence="2">CCC161011</strain>
    </source>
</reference>
<feature type="transmembrane region" description="Helical" evidence="1">
    <location>
        <begin position="74"/>
        <end position="95"/>
    </location>
</feature>
<evidence type="ECO:0000256" key="1">
    <source>
        <dbReference type="SAM" id="Phobius"/>
    </source>
</evidence>
<dbReference type="Proteomes" id="UP000620124">
    <property type="component" value="Unassembled WGS sequence"/>
</dbReference>
<feature type="transmembrane region" description="Helical" evidence="1">
    <location>
        <begin position="38"/>
        <end position="54"/>
    </location>
</feature>
<keyword evidence="1" id="KW-0812">Transmembrane</keyword>
<keyword evidence="1" id="KW-1133">Transmembrane helix</keyword>
<name>A0A8H6YKX3_9AGAR</name>
<evidence type="ECO:0000313" key="3">
    <source>
        <dbReference type="Proteomes" id="UP000620124"/>
    </source>
</evidence>
<proteinExistence type="predicted"/>
<dbReference type="OrthoDB" id="2892576at2759"/>
<accession>A0A8H6YKX3</accession>
<sequence length="206" mass="23271">MSHTPGIYHRLALVLSFLYIISGSTTFLLYGFSAFDSFITVLALLTFAVLWRLVPYTTRVDATNPLSRSGRHFVFVSFFMIIWLLPAILFFSAMFERDPTKQTPTVAECVPERFMKFRCVPVGMNVILAFTIFGVLVRASWTIFHRAIAIHGEANMALPVDIPHPANFYPFKFYPPGSEVPVWMLAHMADVERDEQTEAEGAVGLV</sequence>
<keyword evidence="1" id="KW-0472">Membrane</keyword>
<evidence type="ECO:0000313" key="2">
    <source>
        <dbReference type="EMBL" id="KAF7363093.1"/>
    </source>
</evidence>
<dbReference type="AlphaFoldDB" id="A0A8H6YKX3"/>
<feature type="transmembrane region" description="Helical" evidence="1">
    <location>
        <begin position="115"/>
        <end position="137"/>
    </location>
</feature>
<dbReference type="EMBL" id="JACAZI010000004">
    <property type="protein sequence ID" value="KAF7363093.1"/>
    <property type="molecule type" value="Genomic_DNA"/>
</dbReference>
<gene>
    <name evidence="2" type="ORF">MVEN_00661700</name>
</gene>
<organism evidence="2 3">
    <name type="scientific">Mycena venus</name>
    <dbReference type="NCBI Taxonomy" id="2733690"/>
    <lineage>
        <taxon>Eukaryota</taxon>
        <taxon>Fungi</taxon>
        <taxon>Dikarya</taxon>
        <taxon>Basidiomycota</taxon>
        <taxon>Agaricomycotina</taxon>
        <taxon>Agaricomycetes</taxon>
        <taxon>Agaricomycetidae</taxon>
        <taxon>Agaricales</taxon>
        <taxon>Marasmiineae</taxon>
        <taxon>Mycenaceae</taxon>
        <taxon>Mycena</taxon>
    </lineage>
</organism>
<keyword evidence="3" id="KW-1185">Reference proteome</keyword>